<sequence>MSGPLWIGRQADNPSCLNKRRLVSRHSQIKFELTRSRSSDRTMHVGHASLGPLCHTRQWEDTPRLRNEACAPPQQALFVTVFIMPLRSQC</sequence>
<accession>A0A4Y2B528</accession>
<keyword evidence="2" id="KW-1185">Reference proteome</keyword>
<name>A0A4Y2B528_ARAVE</name>
<gene>
    <name evidence="1" type="ORF">AVEN_89184_1</name>
</gene>
<dbReference type="Proteomes" id="UP000499080">
    <property type="component" value="Unassembled WGS sequence"/>
</dbReference>
<protein>
    <submittedName>
        <fullName evidence="1">Uncharacterized protein</fullName>
    </submittedName>
</protein>
<organism evidence="1 2">
    <name type="scientific">Araneus ventricosus</name>
    <name type="common">Orbweaver spider</name>
    <name type="synonym">Epeira ventricosa</name>
    <dbReference type="NCBI Taxonomy" id="182803"/>
    <lineage>
        <taxon>Eukaryota</taxon>
        <taxon>Metazoa</taxon>
        <taxon>Ecdysozoa</taxon>
        <taxon>Arthropoda</taxon>
        <taxon>Chelicerata</taxon>
        <taxon>Arachnida</taxon>
        <taxon>Araneae</taxon>
        <taxon>Araneomorphae</taxon>
        <taxon>Entelegynae</taxon>
        <taxon>Araneoidea</taxon>
        <taxon>Araneidae</taxon>
        <taxon>Araneus</taxon>
    </lineage>
</organism>
<dbReference type="EMBL" id="BGPR01000046">
    <property type="protein sequence ID" value="GBL86164.1"/>
    <property type="molecule type" value="Genomic_DNA"/>
</dbReference>
<comment type="caution">
    <text evidence="1">The sequence shown here is derived from an EMBL/GenBank/DDBJ whole genome shotgun (WGS) entry which is preliminary data.</text>
</comment>
<reference evidence="1 2" key="1">
    <citation type="journal article" date="2019" name="Sci. Rep.">
        <title>Orb-weaving spider Araneus ventricosus genome elucidates the spidroin gene catalogue.</title>
        <authorList>
            <person name="Kono N."/>
            <person name="Nakamura H."/>
            <person name="Ohtoshi R."/>
            <person name="Moran D.A.P."/>
            <person name="Shinohara A."/>
            <person name="Yoshida Y."/>
            <person name="Fujiwara M."/>
            <person name="Mori M."/>
            <person name="Tomita M."/>
            <person name="Arakawa K."/>
        </authorList>
    </citation>
    <scope>NUCLEOTIDE SEQUENCE [LARGE SCALE GENOMIC DNA]</scope>
</reference>
<evidence type="ECO:0000313" key="1">
    <source>
        <dbReference type="EMBL" id="GBL86164.1"/>
    </source>
</evidence>
<dbReference type="AlphaFoldDB" id="A0A4Y2B528"/>
<evidence type="ECO:0000313" key="2">
    <source>
        <dbReference type="Proteomes" id="UP000499080"/>
    </source>
</evidence>
<proteinExistence type="predicted"/>